<dbReference type="InterPro" id="IPR006968">
    <property type="entry name" value="RUS_fam"/>
</dbReference>
<gene>
    <name evidence="4" type="ORF">WJX72_000793</name>
</gene>
<feature type="region of interest" description="Disordered" evidence="2">
    <location>
        <begin position="62"/>
        <end position="95"/>
    </location>
</feature>
<evidence type="ECO:0000259" key="3">
    <source>
        <dbReference type="Pfam" id="PF04884"/>
    </source>
</evidence>
<protein>
    <recommendedName>
        <fullName evidence="3">Protein root UVB sensitive/RUS domain-containing protein</fullName>
    </recommendedName>
</protein>
<accession>A0AAW1PJV5</accession>
<reference evidence="4 5" key="1">
    <citation type="journal article" date="2024" name="Nat. Commun.">
        <title>Phylogenomics reveals the evolutionary origins of lichenization in chlorophyte algae.</title>
        <authorList>
            <person name="Puginier C."/>
            <person name="Libourel C."/>
            <person name="Otte J."/>
            <person name="Skaloud P."/>
            <person name="Haon M."/>
            <person name="Grisel S."/>
            <person name="Petersen M."/>
            <person name="Berrin J.G."/>
            <person name="Delaux P.M."/>
            <person name="Dal Grande F."/>
            <person name="Keller J."/>
        </authorList>
    </citation>
    <scope>NUCLEOTIDE SEQUENCE [LARGE SCALE GENOMIC DNA]</scope>
    <source>
        <strain evidence="4 5">SAG 2043</strain>
    </source>
</reference>
<evidence type="ECO:0000313" key="4">
    <source>
        <dbReference type="EMBL" id="KAK9809874.1"/>
    </source>
</evidence>
<dbReference type="AlphaFoldDB" id="A0AAW1PJV5"/>
<dbReference type="PANTHER" id="PTHR12770:SF20">
    <property type="entry name" value="PROTEIN ROOT UVB SENSITIVE 6"/>
    <property type="match status" value="1"/>
</dbReference>
<dbReference type="Proteomes" id="UP001489004">
    <property type="component" value="Unassembled WGS sequence"/>
</dbReference>
<evidence type="ECO:0000256" key="1">
    <source>
        <dbReference type="ARBA" id="ARBA00007558"/>
    </source>
</evidence>
<keyword evidence="5" id="KW-1185">Reference proteome</keyword>
<sequence length="451" mass="48527">MPEQPDTALQLKARKISHSLDKVLANARHVVGFLGHQRQGAPAASQPQPHRNRWQRLLRHGRQVSSDECAVGRAQERKPRKTNNTRRTAGRREEQVAEGADGVICVEVTRGHKRVYRARGGATHGWEGFDMVDDRVAGAMRILQLAQSYLLPQDFPHSVAPQYATYMRARAAQYACSGALSVFTTRSLLGALGIGGQRKGEAAAAINWVLKDGAGRLGRLLFAKWGRELDCELKQFRLAGNVLMELSAALELSTAFAPTAFLPLACTANLTKNLAAVAASSTRAPIYRTFALHNNLADVSAKGESVANLADICGTLAGILLARHASPLVPTFCVLSAGYLIASRCEVDSIQLAYLNRARLAYAARRFLRTGVVPGLPEANRNEPLLPWGPYGQGRVVLGARVEEACAGPSDLQAALQAGALGWHLPATMLNPKETRLSSGAALSASRVPLC</sequence>
<comment type="caution">
    <text evidence="4">The sequence shown here is derived from an EMBL/GenBank/DDBJ whole genome shotgun (WGS) entry which is preliminary data.</text>
</comment>
<organism evidence="4 5">
    <name type="scientific">[Myrmecia] bisecta</name>
    <dbReference type="NCBI Taxonomy" id="41462"/>
    <lineage>
        <taxon>Eukaryota</taxon>
        <taxon>Viridiplantae</taxon>
        <taxon>Chlorophyta</taxon>
        <taxon>core chlorophytes</taxon>
        <taxon>Trebouxiophyceae</taxon>
        <taxon>Trebouxiales</taxon>
        <taxon>Trebouxiaceae</taxon>
        <taxon>Myrmecia</taxon>
    </lineage>
</organism>
<proteinExistence type="inferred from homology"/>
<evidence type="ECO:0000256" key="2">
    <source>
        <dbReference type="SAM" id="MobiDB-lite"/>
    </source>
</evidence>
<dbReference type="Pfam" id="PF04884">
    <property type="entry name" value="UVB_sens_prot"/>
    <property type="match status" value="1"/>
</dbReference>
<evidence type="ECO:0000313" key="5">
    <source>
        <dbReference type="Proteomes" id="UP001489004"/>
    </source>
</evidence>
<dbReference type="EMBL" id="JALJOR010000010">
    <property type="protein sequence ID" value="KAK9809874.1"/>
    <property type="molecule type" value="Genomic_DNA"/>
</dbReference>
<feature type="domain" description="Protein root UVB sensitive/RUS" evidence="3">
    <location>
        <begin position="141"/>
        <end position="370"/>
    </location>
</feature>
<comment type="similarity">
    <text evidence="1">Belongs to the RUS1 family.</text>
</comment>
<name>A0AAW1PJV5_9CHLO</name>
<dbReference type="PANTHER" id="PTHR12770">
    <property type="entry name" value="RUS1 FAMILY PROTEIN C16ORF58"/>
    <property type="match status" value="1"/>
</dbReference>
<dbReference type="InterPro" id="IPR054549">
    <property type="entry name" value="UVB_sens_RUS_dom"/>
</dbReference>